<dbReference type="AlphaFoldDB" id="A0A2P4XU88"/>
<reference evidence="2 3" key="1">
    <citation type="journal article" date="2017" name="Genome Biol. Evol.">
        <title>Phytophthora megakarya and P. palmivora, closely related causal agents of cacao black pod rot, underwent increases in genome sizes and gene numbers by different mechanisms.</title>
        <authorList>
            <person name="Ali S.S."/>
            <person name="Shao J."/>
            <person name="Lary D.J."/>
            <person name="Kronmiller B."/>
            <person name="Shen D."/>
            <person name="Strem M.D."/>
            <person name="Amoako-Attah I."/>
            <person name="Akrofi A.Y."/>
            <person name="Begoude B.A."/>
            <person name="Ten Hoopen G.M."/>
            <person name="Coulibaly K."/>
            <person name="Kebe B.I."/>
            <person name="Melnick R.L."/>
            <person name="Guiltinan M.J."/>
            <person name="Tyler B.M."/>
            <person name="Meinhardt L.W."/>
            <person name="Bailey B.A."/>
        </authorList>
    </citation>
    <scope>NUCLEOTIDE SEQUENCE [LARGE SCALE GENOMIC DNA]</scope>
    <source>
        <strain evidence="3">sbr112.9</strain>
    </source>
</reference>
<dbReference type="Pfam" id="PF14223">
    <property type="entry name" value="Retrotran_gag_2"/>
    <property type="match status" value="1"/>
</dbReference>
<keyword evidence="3" id="KW-1185">Reference proteome</keyword>
<protein>
    <submittedName>
        <fullName evidence="2">Uncharacterized protein</fullName>
    </submittedName>
</protein>
<feature type="compositionally biased region" description="Acidic residues" evidence="1">
    <location>
        <begin position="75"/>
        <end position="87"/>
    </location>
</feature>
<sequence>MSPSQASSDDFLRLIGAENFDVWKTRVCAALDGKHLLGYVKQRDYDGVSEDESEESASDMPDDDDPPKVTKDAEVDSDAVDYEESDDELKPPSDSDDDSGASSDGSIKRKNLPAVRSFNSREARRARKRTKKEKPQPLSQRERRRQEAKTKAFLMKTMGNMHVRLVKNLTTSYEIFNYICQKYEGAAFHGDPYFIQHYLMEIKYEEGSDLTEFFLKLENAMKPHQKPPSR</sequence>
<gene>
    <name evidence="2" type="ORF">PHPALM_14711</name>
</gene>
<accession>A0A2P4XU88</accession>
<dbReference type="EMBL" id="NCKW01007959">
    <property type="protein sequence ID" value="POM69049.1"/>
    <property type="molecule type" value="Genomic_DNA"/>
</dbReference>
<evidence type="ECO:0000313" key="3">
    <source>
        <dbReference type="Proteomes" id="UP000237271"/>
    </source>
</evidence>
<feature type="compositionally biased region" description="Acidic residues" evidence="1">
    <location>
        <begin position="47"/>
        <end position="65"/>
    </location>
</feature>
<feature type="region of interest" description="Disordered" evidence="1">
    <location>
        <begin position="39"/>
        <end position="147"/>
    </location>
</feature>
<dbReference type="OrthoDB" id="124768at2759"/>
<proteinExistence type="predicted"/>
<organism evidence="2 3">
    <name type="scientific">Phytophthora palmivora</name>
    <dbReference type="NCBI Taxonomy" id="4796"/>
    <lineage>
        <taxon>Eukaryota</taxon>
        <taxon>Sar</taxon>
        <taxon>Stramenopiles</taxon>
        <taxon>Oomycota</taxon>
        <taxon>Peronosporomycetes</taxon>
        <taxon>Peronosporales</taxon>
        <taxon>Peronosporaceae</taxon>
        <taxon>Phytophthora</taxon>
    </lineage>
</organism>
<dbReference type="Proteomes" id="UP000237271">
    <property type="component" value="Unassembled WGS sequence"/>
</dbReference>
<evidence type="ECO:0000313" key="2">
    <source>
        <dbReference type="EMBL" id="POM69049.1"/>
    </source>
</evidence>
<name>A0A2P4XU88_9STRA</name>
<comment type="caution">
    <text evidence="2">The sequence shown here is derived from an EMBL/GenBank/DDBJ whole genome shotgun (WGS) entry which is preliminary data.</text>
</comment>
<evidence type="ECO:0000256" key="1">
    <source>
        <dbReference type="SAM" id="MobiDB-lite"/>
    </source>
</evidence>